<dbReference type="EMBL" id="BARS01005316">
    <property type="protein sequence ID" value="GAF71526.1"/>
    <property type="molecule type" value="Genomic_DNA"/>
</dbReference>
<proteinExistence type="predicted"/>
<name>X0S8M8_9ZZZZ</name>
<comment type="caution">
    <text evidence="1">The sequence shown here is derived from an EMBL/GenBank/DDBJ whole genome shotgun (WGS) entry which is preliminary data.</text>
</comment>
<reference evidence="1" key="1">
    <citation type="journal article" date="2014" name="Front. Microbiol.">
        <title>High frequency of phylogenetically diverse reductive dehalogenase-homologous genes in deep subseafloor sedimentary metagenomes.</title>
        <authorList>
            <person name="Kawai M."/>
            <person name="Futagami T."/>
            <person name="Toyoda A."/>
            <person name="Takaki Y."/>
            <person name="Nishi S."/>
            <person name="Hori S."/>
            <person name="Arai W."/>
            <person name="Tsubouchi T."/>
            <person name="Morono Y."/>
            <person name="Uchiyama I."/>
            <person name="Ito T."/>
            <person name="Fujiyama A."/>
            <person name="Inagaki F."/>
            <person name="Takami H."/>
        </authorList>
    </citation>
    <scope>NUCLEOTIDE SEQUENCE</scope>
    <source>
        <strain evidence="1">Expedition CK06-06</strain>
    </source>
</reference>
<feature type="non-terminal residue" evidence="1">
    <location>
        <position position="1"/>
    </location>
</feature>
<dbReference type="AlphaFoldDB" id="X0S8M8"/>
<evidence type="ECO:0000313" key="1">
    <source>
        <dbReference type="EMBL" id="GAF71526.1"/>
    </source>
</evidence>
<sequence length="142" mass="16549">KEPHDFVIKVMSGKQINRMEDMSGKKMTDAYLVSKLASEYSWLPNVYKNLSGYVHFSDQHLFSPVQNIDDETRSVQYVIHEKDTKYPEFSWVEVVNCFNESTDIFIKYLKGWIFTKSNPKIAEKLKKRKRGRVPPLNIGGQA</sequence>
<organism evidence="1">
    <name type="scientific">marine sediment metagenome</name>
    <dbReference type="NCBI Taxonomy" id="412755"/>
    <lineage>
        <taxon>unclassified sequences</taxon>
        <taxon>metagenomes</taxon>
        <taxon>ecological metagenomes</taxon>
    </lineage>
</organism>
<protein>
    <submittedName>
        <fullName evidence="1">Uncharacterized protein</fullName>
    </submittedName>
</protein>
<accession>X0S8M8</accession>
<gene>
    <name evidence="1" type="ORF">S01H1_10421</name>
</gene>